<proteinExistence type="predicted"/>
<evidence type="ECO:0008006" key="4">
    <source>
        <dbReference type="Google" id="ProtNLM"/>
    </source>
</evidence>
<organism evidence="2 3">
    <name type="scientific">Goodea atripinnis</name>
    <dbReference type="NCBI Taxonomy" id="208336"/>
    <lineage>
        <taxon>Eukaryota</taxon>
        <taxon>Metazoa</taxon>
        <taxon>Chordata</taxon>
        <taxon>Craniata</taxon>
        <taxon>Vertebrata</taxon>
        <taxon>Euteleostomi</taxon>
        <taxon>Actinopterygii</taxon>
        <taxon>Neopterygii</taxon>
        <taxon>Teleostei</taxon>
        <taxon>Neoteleostei</taxon>
        <taxon>Acanthomorphata</taxon>
        <taxon>Ovalentaria</taxon>
        <taxon>Atherinomorphae</taxon>
        <taxon>Cyprinodontiformes</taxon>
        <taxon>Goodeidae</taxon>
        <taxon>Goodea</taxon>
    </lineage>
</organism>
<dbReference type="Gene3D" id="1.25.10.10">
    <property type="entry name" value="Leucine-rich Repeat Variant"/>
    <property type="match status" value="1"/>
</dbReference>
<name>A0ABV0NQZ0_9TELE</name>
<evidence type="ECO:0000313" key="3">
    <source>
        <dbReference type="Proteomes" id="UP001476798"/>
    </source>
</evidence>
<keyword evidence="3" id="KW-1185">Reference proteome</keyword>
<comment type="caution">
    <text evidence="2">The sequence shown here is derived from an EMBL/GenBank/DDBJ whole genome shotgun (WGS) entry which is preliminary data.</text>
</comment>
<dbReference type="Proteomes" id="UP001476798">
    <property type="component" value="Unassembled WGS sequence"/>
</dbReference>
<dbReference type="InterPro" id="IPR011989">
    <property type="entry name" value="ARM-like"/>
</dbReference>
<evidence type="ECO:0000256" key="1">
    <source>
        <dbReference type="SAM" id="MobiDB-lite"/>
    </source>
</evidence>
<gene>
    <name evidence="2" type="ORF">GOODEAATRI_000189</name>
</gene>
<dbReference type="EMBL" id="JAHRIO010049981">
    <property type="protein sequence ID" value="MEQ2173715.1"/>
    <property type="molecule type" value="Genomic_DNA"/>
</dbReference>
<protein>
    <recommendedName>
        <fullName evidence="4">CLASP N-terminal domain-containing protein</fullName>
    </recommendedName>
</protein>
<feature type="region of interest" description="Disordered" evidence="1">
    <location>
        <begin position="38"/>
        <end position="92"/>
    </location>
</feature>
<sequence length="244" mass="26624">MIFSKFDEVQRSGNMVLSPLSAKPEVLTVLVESNTGTSKVQIDKNFEDDESVDGGRSSSKGASLSGRKAVSMGSFRRPSSASSSKSAGRNQNQLSSAPHFHMFLVFYEAFGPAGRDGSSAGAVDEEDFIQAFQDVPTVQIYSNREVEEAMTKIRDVLSDDKKDWELRVAAVSRPHVFSDCEASACSSNLCLVPHQLKKLRSLLLAGAAEFDCFPQQLRLMEASFKLSAKDLRSQVVREACITLG</sequence>
<accession>A0ABV0NQZ0</accession>
<feature type="compositionally biased region" description="Low complexity" evidence="1">
    <location>
        <begin position="71"/>
        <end position="89"/>
    </location>
</feature>
<evidence type="ECO:0000313" key="2">
    <source>
        <dbReference type="EMBL" id="MEQ2173715.1"/>
    </source>
</evidence>
<reference evidence="2 3" key="1">
    <citation type="submission" date="2021-06" db="EMBL/GenBank/DDBJ databases">
        <authorList>
            <person name="Palmer J.M."/>
        </authorList>
    </citation>
    <scope>NUCLEOTIDE SEQUENCE [LARGE SCALE GENOMIC DNA]</scope>
    <source>
        <strain evidence="2 3">GA_2019</strain>
        <tissue evidence="2">Muscle</tissue>
    </source>
</reference>